<evidence type="ECO:0000313" key="3">
    <source>
        <dbReference type="Proteomes" id="UP000278907"/>
    </source>
</evidence>
<gene>
    <name evidence="2" type="ORF">D7Y13_13380</name>
</gene>
<feature type="domain" description="Gingipain" evidence="1">
    <location>
        <begin position="177"/>
        <end position="504"/>
    </location>
</feature>
<sequence>MGSGDGLLSLHAPPGATALLTATSTLERSMSSSEDPLVLNGIDGVTGQYLVPPVDLPAAAEVADPRGDVPYFDAWKRWLQVVPMGAKTFLPFDVDPTNPIQAGWGVVFHAQASEELRKSLEPLIAHRRGLVESDRMHVLTYQSGETAHQFLARYAVGVGDVDPTRVPAYLLLVGGPDDIPYDVQHSLSLSYYVGRLSFDTSAEYTRYAESVVAYETAATVPNHRQVSWWAPKHLGDRSTHLSADELVTTLARGAPANEKPHYTKTIAAKLRYANTAAIEDDATKEWLLDALHGREARPAVLFTASHGLGFPAKDPRQLTDQGALLSQDWSGFGAMSPAHYVSAADIQDDARLHGLVAFFFACFGIGTPAHDEFPLDPTRRGEALAQAAFVAALPRRLLSHPGGGALAVIGHVERAWGFSIKPLNLVQSNVQPFNNSLALIMSGQPVGYALRDFRSRYSDLNNILLTHLDTNTSNGKMAPRELIHRWIERNDARNYVMLGDPAVRIRHTDLQVLP</sequence>
<keyword evidence="3" id="KW-1185">Reference proteome</keyword>
<dbReference type="InterPro" id="IPR001769">
    <property type="entry name" value="Gingipain"/>
</dbReference>
<dbReference type="Pfam" id="PF01364">
    <property type="entry name" value="Peptidase_C25"/>
    <property type="match status" value="1"/>
</dbReference>
<name>A0ABX9QJ93_9BACT</name>
<accession>A0ABX9QJ93</accession>
<comment type="caution">
    <text evidence="2">The sequence shown here is derived from an EMBL/GenBank/DDBJ whole genome shotgun (WGS) entry which is preliminary data.</text>
</comment>
<dbReference type="EMBL" id="RAWI01000080">
    <property type="protein sequence ID" value="RKI10021.1"/>
    <property type="molecule type" value="Genomic_DNA"/>
</dbReference>
<dbReference type="Proteomes" id="UP000278907">
    <property type="component" value="Unassembled WGS sequence"/>
</dbReference>
<evidence type="ECO:0000313" key="2">
    <source>
        <dbReference type="EMBL" id="RKI10021.1"/>
    </source>
</evidence>
<protein>
    <recommendedName>
        <fullName evidence="1">Gingipain domain-containing protein</fullName>
    </recommendedName>
</protein>
<reference evidence="2 3" key="1">
    <citation type="submission" date="2018-09" db="EMBL/GenBank/DDBJ databases">
        <authorList>
            <person name="Livingstone P.G."/>
            <person name="Whitworth D.E."/>
        </authorList>
    </citation>
    <scope>NUCLEOTIDE SEQUENCE [LARGE SCALE GENOMIC DNA]</scope>
    <source>
        <strain evidence="2 3">CA031B</strain>
    </source>
</reference>
<proteinExistence type="predicted"/>
<evidence type="ECO:0000259" key="1">
    <source>
        <dbReference type="Pfam" id="PF01364"/>
    </source>
</evidence>
<organism evidence="2 3">
    <name type="scientific">Corallococcus praedator</name>
    <dbReference type="NCBI Taxonomy" id="2316724"/>
    <lineage>
        <taxon>Bacteria</taxon>
        <taxon>Pseudomonadati</taxon>
        <taxon>Myxococcota</taxon>
        <taxon>Myxococcia</taxon>
        <taxon>Myxococcales</taxon>
        <taxon>Cystobacterineae</taxon>
        <taxon>Myxococcaceae</taxon>
        <taxon>Corallococcus</taxon>
    </lineage>
</organism>